<evidence type="ECO:0000256" key="3">
    <source>
        <dbReference type="ARBA" id="ARBA00023004"/>
    </source>
</evidence>
<feature type="compositionally biased region" description="Acidic residues" evidence="5">
    <location>
        <begin position="289"/>
        <end position="308"/>
    </location>
</feature>
<dbReference type="InterPro" id="IPR032858">
    <property type="entry name" value="CcoP_N"/>
</dbReference>
<keyword evidence="7" id="KW-0732">Signal</keyword>
<dbReference type="InterPro" id="IPR009056">
    <property type="entry name" value="Cyt_c-like_dom"/>
</dbReference>
<keyword evidence="6" id="KW-1133">Transmembrane helix</keyword>
<dbReference type="SUPFAM" id="SSF46626">
    <property type="entry name" value="Cytochrome c"/>
    <property type="match status" value="1"/>
</dbReference>
<evidence type="ECO:0000256" key="6">
    <source>
        <dbReference type="SAM" id="Phobius"/>
    </source>
</evidence>
<name>A0ABX0H858_9BACT</name>
<keyword evidence="6" id="KW-0812">Transmembrane</keyword>
<dbReference type="PANTHER" id="PTHR33751">
    <property type="entry name" value="CBB3-TYPE CYTOCHROME C OXIDASE SUBUNIT FIXP"/>
    <property type="match status" value="1"/>
</dbReference>
<organism evidence="9 10">
    <name type="scientific">Cyclobacterium plantarum</name>
    <dbReference type="NCBI Taxonomy" id="2716263"/>
    <lineage>
        <taxon>Bacteria</taxon>
        <taxon>Pseudomonadati</taxon>
        <taxon>Bacteroidota</taxon>
        <taxon>Cytophagia</taxon>
        <taxon>Cytophagales</taxon>
        <taxon>Cyclobacteriaceae</taxon>
        <taxon>Cyclobacterium</taxon>
    </lineage>
</organism>
<evidence type="ECO:0000256" key="5">
    <source>
        <dbReference type="SAM" id="MobiDB-lite"/>
    </source>
</evidence>
<protein>
    <submittedName>
        <fullName evidence="9">C-type cytochrome</fullName>
    </submittedName>
</protein>
<accession>A0ABX0H858</accession>
<feature type="chain" id="PRO_5045263677" evidence="7">
    <location>
        <begin position="23"/>
        <end position="308"/>
    </location>
</feature>
<evidence type="ECO:0000259" key="8">
    <source>
        <dbReference type="PROSITE" id="PS51007"/>
    </source>
</evidence>
<dbReference type="Gene3D" id="6.10.280.130">
    <property type="match status" value="1"/>
</dbReference>
<feature type="domain" description="Cytochrome c" evidence="8">
    <location>
        <begin position="192"/>
        <end position="271"/>
    </location>
</feature>
<reference evidence="9 10" key="1">
    <citation type="submission" date="2020-03" db="EMBL/GenBank/DDBJ databases">
        <title>Cyclobacterium plantarum sp. nov., a marine bacterium isolated from a coastal-marine wetland.</title>
        <authorList>
            <person name="Sanchez-Porro C."/>
            <person name="Ventosa A."/>
            <person name="Amoozegar M."/>
        </authorList>
    </citation>
    <scope>NUCLEOTIDE SEQUENCE [LARGE SCALE GENOMIC DNA]</scope>
    <source>
        <strain evidence="9 10">GBPx2</strain>
    </source>
</reference>
<dbReference type="PANTHER" id="PTHR33751:SF1">
    <property type="entry name" value="CBB3-TYPE CYTOCHROME C OXIDASE SUBUNIT FIXP"/>
    <property type="match status" value="1"/>
</dbReference>
<keyword evidence="6" id="KW-0472">Membrane</keyword>
<feature type="transmembrane region" description="Helical" evidence="6">
    <location>
        <begin position="126"/>
        <end position="148"/>
    </location>
</feature>
<keyword evidence="1 4" id="KW-0349">Heme</keyword>
<evidence type="ECO:0000256" key="7">
    <source>
        <dbReference type="SAM" id="SignalP"/>
    </source>
</evidence>
<evidence type="ECO:0000256" key="4">
    <source>
        <dbReference type="PROSITE-ProRule" id="PRU00433"/>
    </source>
</evidence>
<keyword evidence="2 4" id="KW-0479">Metal-binding</keyword>
<dbReference type="InterPro" id="IPR036909">
    <property type="entry name" value="Cyt_c-like_dom_sf"/>
</dbReference>
<gene>
    <name evidence="9" type="ORF">G9Q97_04900</name>
</gene>
<sequence>MKTFKWIGATLTGMLLSFPGLAQEAEGSWTAQMQQLDSSQMTLLLIIGVVLLLIVIIMGVMLYLLSFLMTVIRQDNPALAAQPSWWDNFKEKFVTGKMKPIEQEADIQLDHSYDGIVELDNFMPPWLAYVFYLSIGFAIIYFVNYSVLGIGKTQMEEYEEELAIAAMEEEARGESMLASIDENTVEFDATTSSIEAGAELYAGNCSACHAMDGGGGVGPNLTDEYWIHGGDIKDIFSVVKYGVVEKGMIPWQDQLSPEQMQQVSSYILTLKGTTPANPKEPQGEKYEPVIEEPLDALGEDELGAEPAE</sequence>
<evidence type="ECO:0000313" key="10">
    <source>
        <dbReference type="Proteomes" id="UP000649799"/>
    </source>
</evidence>
<dbReference type="Proteomes" id="UP000649799">
    <property type="component" value="Unassembled WGS sequence"/>
</dbReference>
<evidence type="ECO:0000256" key="2">
    <source>
        <dbReference type="ARBA" id="ARBA00022723"/>
    </source>
</evidence>
<dbReference type="EMBL" id="JAANYN010000002">
    <property type="protein sequence ID" value="NHE56150.1"/>
    <property type="molecule type" value="Genomic_DNA"/>
</dbReference>
<feature type="signal peptide" evidence="7">
    <location>
        <begin position="1"/>
        <end position="22"/>
    </location>
</feature>
<dbReference type="PROSITE" id="PS51007">
    <property type="entry name" value="CYTC"/>
    <property type="match status" value="1"/>
</dbReference>
<evidence type="ECO:0000313" key="9">
    <source>
        <dbReference type="EMBL" id="NHE56150.1"/>
    </source>
</evidence>
<keyword evidence="10" id="KW-1185">Reference proteome</keyword>
<evidence type="ECO:0000256" key="1">
    <source>
        <dbReference type="ARBA" id="ARBA00022617"/>
    </source>
</evidence>
<comment type="caution">
    <text evidence="9">The sequence shown here is derived from an EMBL/GenBank/DDBJ whole genome shotgun (WGS) entry which is preliminary data.</text>
</comment>
<keyword evidence="3 4" id="KW-0408">Iron</keyword>
<dbReference type="RefSeq" id="WP_166143738.1">
    <property type="nucleotide sequence ID" value="NZ_JAANYN010000002.1"/>
</dbReference>
<feature type="transmembrane region" description="Helical" evidence="6">
    <location>
        <begin position="41"/>
        <end position="65"/>
    </location>
</feature>
<dbReference type="InterPro" id="IPR050597">
    <property type="entry name" value="Cytochrome_c_Oxidase_Subunit"/>
</dbReference>
<feature type="region of interest" description="Disordered" evidence="5">
    <location>
        <begin position="271"/>
        <end position="308"/>
    </location>
</feature>
<dbReference type="Pfam" id="PF14715">
    <property type="entry name" value="FixP_N"/>
    <property type="match status" value="1"/>
</dbReference>
<dbReference type="Gene3D" id="1.10.760.10">
    <property type="entry name" value="Cytochrome c-like domain"/>
    <property type="match status" value="1"/>
</dbReference>
<proteinExistence type="predicted"/>
<dbReference type="InterPro" id="IPR038414">
    <property type="entry name" value="CcoP_N_sf"/>
</dbReference>
<dbReference type="Pfam" id="PF13442">
    <property type="entry name" value="Cytochrome_CBB3"/>
    <property type="match status" value="1"/>
</dbReference>